<keyword evidence="2" id="KW-1185">Reference proteome</keyword>
<sequence length="405" mass="45338">MSRDRRFPQISTLELKLHIERRLGHQKADKYFNLLNRYLSLKVSKSEFGKLCVGLLGRENIALHNGFLRAIIKNASISKTPSPKHEKAQASLNLKVPNGYQKSSLHSLSRDVFLQSPRKGRSSTLRDLTLKDIASPLRPHGKTHNVGCEDSTPKVVEQQSATELLSLGSRPPAEVTSVEEGEEVEQFAGSPGVYSRTPLRAPLGISLNTKGLRKVHGSSPYLNAETCYNTGELPDTSSLRMKLEQMLETEGLTISANCANLLNNGLDMFMKRLLQPCLDLAASRSEHKLLNNVHHQVINRMGPLPCLQKHNRFVSVSMLDFRVAMESNPSVLGEDWTIQLEKSKYRIMVPPPPSDQSNILFRKKSRSFNESFGLSSFAFQEVAVFADWLAEEHLRVDLPFPARSS</sequence>
<dbReference type="PANTHER" id="PTHR21277">
    <property type="entry name" value="TRANSCRIPTIONAL ADAPTER 1"/>
    <property type="match status" value="1"/>
</dbReference>
<dbReference type="Pfam" id="PF12767">
    <property type="entry name" value="SAGA-Tad1"/>
    <property type="match status" value="1"/>
</dbReference>
<reference evidence="1" key="1">
    <citation type="submission" date="2023-05" db="EMBL/GenBank/DDBJ databases">
        <authorList>
            <person name="Huff M."/>
        </authorList>
    </citation>
    <scope>NUCLEOTIDE SEQUENCE</scope>
</reference>
<organism evidence="1 2">
    <name type="scientific">Fraxinus pennsylvanica</name>
    <dbReference type="NCBI Taxonomy" id="56036"/>
    <lineage>
        <taxon>Eukaryota</taxon>
        <taxon>Viridiplantae</taxon>
        <taxon>Streptophyta</taxon>
        <taxon>Embryophyta</taxon>
        <taxon>Tracheophyta</taxon>
        <taxon>Spermatophyta</taxon>
        <taxon>Magnoliopsida</taxon>
        <taxon>eudicotyledons</taxon>
        <taxon>Gunneridae</taxon>
        <taxon>Pentapetalae</taxon>
        <taxon>asterids</taxon>
        <taxon>lamiids</taxon>
        <taxon>Lamiales</taxon>
        <taxon>Oleaceae</taxon>
        <taxon>Oleeae</taxon>
        <taxon>Fraxinus</taxon>
    </lineage>
</organism>
<dbReference type="GO" id="GO:0006357">
    <property type="term" value="P:regulation of transcription by RNA polymerase II"/>
    <property type="evidence" value="ECO:0007669"/>
    <property type="project" value="TreeGrafter"/>
</dbReference>
<accession>A0AAD2DNP9</accession>
<evidence type="ECO:0008006" key="3">
    <source>
        <dbReference type="Google" id="ProtNLM"/>
    </source>
</evidence>
<dbReference type="GO" id="GO:0000124">
    <property type="term" value="C:SAGA complex"/>
    <property type="evidence" value="ECO:0007669"/>
    <property type="project" value="TreeGrafter"/>
</dbReference>
<name>A0AAD2DNP9_9LAMI</name>
<dbReference type="InterPro" id="IPR024738">
    <property type="entry name" value="Hfi1/Tada1"/>
</dbReference>
<gene>
    <name evidence="1" type="ORF">FPE_LOCUS5930</name>
</gene>
<dbReference type="EMBL" id="OU503038">
    <property type="protein sequence ID" value="CAI9758500.1"/>
    <property type="molecule type" value="Genomic_DNA"/>
</dbReference>
<proteinExistence type="predicted"/>
<protein>
    <recommendedName>
        <fullName evidence="3">Transcriptional coactivator Hfi1/Transcriptional adapter 1</fullName>
    </recommendedName>
</protein>
<dbReference type="AlphaFoldDB" id="A0AAD2DNP9"/>
<dbReference type="GO" id="GO:0003713">
    <property type="term" value="F:transcription coactivator activity"/>
    <property type="evidence" value="ECO:0007669"/>
    <property type="project" value="TreeGrafter"/>
</dbReference>
<dbReference type="PANTHER" id="PTHR21277:SF29">
    <property type="entry name" value="TRANSCRIPTIONAL REGULATOR OF RNA POLII, SAGA, SUBUNIT"/>
    <property type="match status" value="1"/>
</dbReference>
<dbReference type="CDD" id="cd22933">
    <property type="entry name" value="HFD_HFI1"/>
    <property type="match status" value="1"/>
</dbReference>
<evidence type="ECO:0000313" key="1">
    <source>
        <dbReference type="EMBL" id="CAI9758500.1"/>
    </source>
</evidence>
<dbReference type="Proteomes" id="UP000834106">
    <property type="component" value="Chromosome 3"/>
</dbReference>
<evidence type="ECO:0000313" key="2">
    <source>
        <dbReference type="Proteomes" id="UP000834106"/>
    </source>
</evidence>